<proteinExistence type="predicted"/>
<dbReference type="InterPro" id="IPR027385">
    <property type="entry name" value="Beta-barrel_OMP"/>
</dbReference>
<dbReference type="Proteomes" id="UP001501565">
    <property type="component" value="Unassembled WGS sequence"/>
</dbReference>
<dbReference type="EMBL" id="BAABBN010000007">
    <property type="protein sequence ID" value="GAA3930380.1"/>
    <property type="molecule type" value="Genomic_DNA"/>
</dbReference>
<evidence type="ECO:0000256" key="2">
    <source>
        <dbReference type="SAM" id="SignalP"/>
    </source>
</evidence>
<comment type="caution">
    <text evidence="4">The sequence shown here is derived from an EMBL/GenBank/DDBJ whole genome shotgun (WGS) entry which is preliminary data.</text>
</comment>
<reference evidence="5" key="1">
    <citation type="journal article" date="2019" name="Int. J. Syst. Evol. Microbiol.">
        <title>The Global Catalogue of Microorganisms (GCM) 10K type strain sequencing project: providing services to taxonomists for standard genome sequencing and annotation.</title>
        <authorList>
            <consortium name="The Broad Institute Genomics Platform"/>
            <consortium name="The Broad Institute Genome Sequencing Center for Infectious Disease"/>
            <person name="Wu L."/>
            <person name="Ma J."/>
        </authorList>
    </citation>
    <scope>NUCLEOTIDE SEQUENCE [LARGE SCALE GENOMIC DNA]</scope>
    <source>
        <strain evidence="5">JCM 17551</strain>
    </source>
</reference>
<dbReference type="SUPFAM" id="SSF56925">
    <property type="entry name" value="OMPA-like"/>
    <property type="match status" value="1"/>
</dbReference>
<evidence type="ECO:0000259" key="3">
    <source>
        <dbReference type="Pfam" id="PF13505"/>
    </source>
</evidence>
<organism evidence="4 5">
    <name type="scientific">Litoribacillus peritrichatus</name>
    <dbReference type="NCBI Taxonomy" id="718191"/>
    <lineage>
        <taxon>Bacteria</taxon>
        <taxon>Pseudomonadati</taxon>
        <taxon>Pseudomonadota</taxon>
        <taxon>Gammaproteobacteria</taxon>
        <taxon>Oceanospirillales</taxon>
        <taxon>Oceanospirillaceae</taxon>
        <taxon>Litoribacillus</taxon>
    </lineage>
</organism>
<sequence>MTQSKHPLAIALLTSLSGFTAATLSTNAAADNWYIGAEFGAGSYTTSLSSNLDLDKEDSEKKAVNELDSSNYLRLQFGNYINKNLRVYGYMQVGDNTELSYEEYSMGIINIGDDLVQVPVKETVQFDKDDYQLGLGSDYLFHFNDDWSVFAGGNLGYYSSSLKYTYKSNVANLPGMQYSVSKTSKNNGVTAGLNAGVGYNINEQWRLETGAKYSVLVDNDHKIQFEDEYMTYKFKGTSQYYLNASYQF</sequence>
<evidence type="ECO:0000313" key="5">
    <source>
        <dbReference type="Proteomes" id="UP001501565"/>
    </source>
</evidence>
<dbReference type="InterPro" id="IPR011250">
    <property type="entry name" value="OMP/PagP_B-barrel"/>
</dbReference>
<gene>
    <name evidence="4" type="ORF">GCM10022277_28870</name>
</gene>
<keyword evidence="5" id="KW-1185">Reference proteome</keyword>
<dbReference type="Pfam" id="PF13505">
    <property type="entry name" value="OMP_b-brl"/>
    <property type="match status" value="1"/>
</dbReference>
<name>A0ABP7MWK4_9GAMM</name>
<dbReference type="RefSeq" id="WP_344799260.1">
    <property type="nucleotide sequence ID" value="NZ_BAABBN010000007.1"/>
</dbReference>
<feature type="signal peptide" evidence="2">
    <location>
        <begin position="1"/>
        <end position="30"/>
    </location>
</feature>
<feature type="domain" description="Outer membrane protein beta-barrel" evidence="3">
    <location>
        <begin position="12"/>
        <end position="248"/>
    </location>
</feature>
<evidence type="ECO:0000256" key="1">
    <source>
        <dbReference type="ARBA" id="ARBA00022729"/>
    </source>
</evidence>
<feature type="chain" id="PRO_5046730786" description="Outer membrane protein beta-barrel domain-containing protein" evidence="2">
    <location>
        <begin position="31"/>
        <end position="248"/>
    </location>
</feature>
<keyword evidence="1 2" id="KW-0732">Signal</keyword>
<dbReference type="Gene3D" id="2.40.160.20">
    <property type="match status" value="1"/>
</dbReference>
<protein>
    <recommendedName>
        <fullName evidence="3">Outer membrane protein beta-barrel domain-containing protein</fullName>
    </recommendedName>
</protein>
<evidence type="ECO:0000313" key="4">
    <source>
        <dbReference type="EMBL" id="GAA3930380.1"/>
    </source>
</evidence>
<accession>A0ABP7MWK4</accession>